<name>A0ABQ5XVB9_9GAMM</name>
<comment type="caution">
    <text evidence="1">The sequence shown here is derived from an EMBL/GenBank/DDBJ whole genome shotgun (WGS) entry which is preliminary data.</text>
</comment>
<protein>
    <recommendedName>
        <fullName evidence="3">Filamentous hemagglutinin</fullName>
    </recommendedName>
</protein>
<reference evidence="2" key="1">
    <citation type="journal article" date="2019" name="Int. J. Syst. Evol. Microbiol.">
        <title>The Global Catalogue of Microorganisms (GCM) 10K type strain sequencing project: providing services to taxonomists for standard genome sequencing and annotation.</title>
        <authorList>
            <consortium name="The Broad Institute Genomics Platform"/>
            <consortium name="The Broad Institute Genome Sequencing Center for Infectious Disease"/>
            <person name="Wu L."/>
            <person name="Ma J."/>
        </authorList>
    </citation>
    <scope>NUCLEOTIDE SEQUENCE [LARGE SCALE GENOMIC DNA]</scope>
    <source>
        <strain evidence="2">NBRC 111980</strain>
    </source>
</reference>
<sequence>MQRLNAGNAFNAERASAYPYNEVYIESPNGSGYTRLDSYNPSAGEIVSRKFTQLSDIQTKTAVGYINEIPAKYPVGATVANVPSSGPLAGQLLQGQYILEVPVQANPVPQAVLDAANKAGVLIRDVNGTIY</sequence>
<evidence type="ECO:0008006" key="3">
    <source>
        <dbReference type="Google" id="ProtNLM"/>
    </source>
</evidence>
<organism evidence="1 2">
    <name type="scientific">Dyella acidisoli</name>
    <dbReference type="NCBI Taxonomy" id="1867834"/>
    <lineage>
        <taxon>Bacteria</taxon>
        <taxon>Pseudomonadati</taxon>
        <taxon>Pseudomonadota</taxon>
        <taxon>Gammaproteobacteria</taxon>
        <taxon>Lysobacterales</taxon>
        <taxon>Rhodanobacteraceae</taxon>
        <taxon>Dyella</taxon>
    </lineage>
</organism>
<proteinExistence type="predicted"/>
<keyword evidence="2" id="KW-1185">Reference proteome</keyword>
<accession>A0ABQ5XVB9</accession>
<dbReference type="Proteomes" id="UP001156670">
    <property type="component" value="Unassembled WGS sequence"/>
</dbReference>
<evidence type="ECO:0000313" key="1">
    <source>
        <dbReference type="EMBL" id="GLQ95004.1"/>
    </source>
</evidence>
<gene>
    <name evidence="1" type="ORF">GCM10007901_39570</name>
</gene>
<dbReference type="EMBL" id="BSOB01000052">
    <property type="protein sequence ID" value="GLQ95004.1"/>
    <property type="molecule type" value="Genomic_DNA"/>
</dbReference>
<evidence type="ECO:0000313" key="2">
    <source>
        <dbReference type="Proteomes" id="UP001156670"/>
    </source>
</evidence>